<dbReference type="InterPro" id="IPR003806">
    <property type="entry name" value="ATP-grasp_PylC-type"/>
</dbReference>
<evidence type="ECO:0000259" key="2">
    <source>
        <dbReference type="PROSITE" id="PS50975"/>
    </source>
</evidence>
<reference evidence="4" key="1">
    <citation type="journal article" date="2019" name="Int. J. Syst. Evol. Microbiol.">
        <title>The Global Catalogue of Microorganisms (GCM) 10K type strain sequencing project: providing services to taxonomists for standard genome sequencing and annotation.</title>
        <authorList>
            <consortium name="The Broad Institute Genomics Platform"/>
            <consortium name="The Broad Institute Genome Sequencing Center for Infectious Disease"/>
            <person name="Wu L."/>
            <person name="Ma J."/>
        </authorList>
    </citation>
    <scope>NUCLEOTIDE SEQUENCE [LARGE SCALE GENOMIC DNA]</scope>
    <source>
        <strain evidence="4">JCM 17459</strain>
    </source>
</reference>
<feature type="domain" description="ATP-grasp" evidence="2">
    <location>
        <begin position="98"/>
        <end position="290"/>
    </location>
</feature>
<organism evidence="3 4">
    <name type="scientific">Georgenia daeguensis</name>
    <dbReference type="NCBI Taxonomy" id="908355"/>
    <lineage>
        <taxon>Bacteria</taxon>
        <taxon>Bacillati</taxon>
        <taxon>Actinomycetota</taxon>
        <taxon>Actinomycetes</taxon>
        <taxon>Micrococcales</taxon>
        <taxon>Bogoriellaceae</taxon>
        <taxon>Georgenia</taxon>
    </lineage>
</organism>
<dbReference type="Proteomes" id="UP001499841">
    <property type="component" value="Unassembled WGS sequence"/>
</dbReference>
<dbReference type="Gene3D" id="3.30.470.20">
    <property type="entry name" value="ATP-grasp fold, B domain"/>
    <property type="match status" value="1"/>
</dbReference>
<dbReference type="Gene3D" id="3.40.50.20">
    <property type="match status" value="1"/>
</dbReference>
<dbReference type="Pfam" id="PF02655">
    <property type="entry name" value="ATP-grasp_3"/>
    <property type="match status" value="1"/>
</dbReference>
<dbReference type="PROSITE" id="PS50975">
    <property type="entry name" value="ATP_GRASP"/>
    <property type="match status" value="1"/>
</dbReference>
<evidence type="ECO:0000256" key="1">
    <source>
        <dbReference type="PROSITE-ProRule" id="PRU00409"/>
    </source>
</evidence>
<keyword evidence="1" id="KW-0067">ATP-binding</keyword>
<keyword evidence="4" id="KW-1185">Reference proteome</keyword>
<dbReference type="EMBL" id="BAABBA010000022">
    <property type="protein sequence ID" value="GAA4289127.1"/>
    <property type="molecule type" value="Genomic_DNA"/>
</dbReference>
<name>A0ABP8EYN6_9MICO</name>
<evidence type="ECO:0000313" key="4">
    <source>
        <dbReference type="Proteomes" id="UP001499841"/>
    </source>
</evidence>
<gene>
    <name evidence="3" type="ORF">GCM10022262_34880</name>
</gene>
<protein>
    <submittedName>
        <fullName evidence="3">ATP-grasp domain-containing protein</fullName>
    </submittedName>
</protein>
<accession>A0ABP8EYN6</accession>
<evidence type="ECO:0000313" key="3">
    <source>
        <dbReference type="EMBL" id="GAA4289127.1"/>
    </source>
</evidence>
<comment type="caution">
    <text evidence="3">The sequence shown here is derived from an EMBL/GenBank/DDBJ whole genome shotgun (WGS) entry which is preliminary data.</text>
</comment>
<dbReference type="SUPFAM" id="SSF56059">
    <property type="entry name" value="Glutathione synthetase ATP-binding domain-like"/>
    <property type="match status" value="1"/>
</dbReference>
<keyword evidence="1" id="KW-0547">Nucleotide-binding</keyword>
<sequence>MHVGLPGEVISMEFRTTSASLAVADRAVTMPAYNADEYPAAMRAWFDTERPDLFLSLNDYEHEVLSRGLADQLREYGCRVAALEEGGQETVSDKFSMAKALRAHGIASPVTHLGTESHDLARQGPADRMFVVKHRFGSGSTGLRIVEAAHLEAAVADSARTALNRRGLPAYGDLSHVIVQDRLLGAEFGADGVFSVDGRAQLLGVLARRKVQMRSGATDVATSVDAERFRDLVGRIGSLIRPSALIDLDIIESADGELHVIDINPRFGGGYPFVHLAGADAPAVLIQAAAGLEPDLSLLAYEEGVTSARGETFAVVSRASTPSPLSA</sequence>
<dbReference type="InterPro" id="IPR011761">
    <property type="entry name" value="ATP-grasp"/>
</dbReference>
<proteinExistence type="predicted"/>